<evidence type="ECO:0000313" key="8">
    <source>
        <dbReference type="EMBL" id="UVQ98471.1"/>
    </source>
</evidence>
<dbReference type="Gene3D" id="3.40.710.10">
    <property type="entry name" value="DD-peptidase/beta-lactamase superfamily"/>
    <property type="match status" value="1"/>
</dbReference>
<dbReference type="GO" id="GO:0046677">
    <property type="term" value="P:response to antibiotic"/>
    <property type="evidence" value="ECO:0007669"/>
    <property type="project" value="InterPro"/>
</dbReference>
<proteinExistence type="inferred from homology"/>
<dbReference type="EMBL" id="CZAI01000002">
    <property type="protein sequence ID" value="CUO78915.1"/>
    <property type="molecule type" value="Genomic_DNA"/>
</dbReference>
<evidence type="ECO:0000256" key="3">
    <source>
        <dbReference type="ARBA" id="ARBA00012865"/>
    </source>
</evidence>
<evidence type="ECO:0000313" key="7">
    <source>
        <dbReference type="EMBL" id="RHH95219.1"/>
    </source>
</evidence>
<evidence type="ECO:0000313" key="6">
    <source>
        <dbReference type="EMBL" id="RGY20760.1"/>
    </source>
</evidence>
<reference evidence="8" key="3">
    <citation type="submission" date="2022-08" db="EMBL/GenBank/DDBJ databases">
        <title>Genome Sequencing of Bacteroides fragilis Group Isolates with Nanopore Technology.</title>
        <authorList>
            <person name="Tisza M.J."/>
            <person name="Smith D."/>
            <person name="Dekker J.P."/>
        </authorList>
    </citation>
    <scope>NUCLEOTIDE SEQUENCE</scope>
    <source>
        <strain evidence="8">BFG-474</strain>
    </source>
</reference>
<feature type="domain" description="Beta-lactamase class A catalytic" evidence="4">
    <location>
        <begin position="45"/>
        <end position="266"/>
    </location>
</feature>
<keyword evidence="5" id="KW-0378">Hydrolase</keyword>
<dbReference type="Proteomes" id="UP001060260">
    <property type="component" value="Chromosome"/>
</dbReference>
<dbReference type="EC" id="3.5.2.6" evidence="3"/>
<evidence type="ECO:0000313" key="10">
    <source>
        <dbReference type="Proteomes" id="UP000283512"/>
    </source>
</evidence>
<comment type="similarity">
    <text evidence="2">Belongs to the class-A beta-lactamase family.</text>
</comment>
<dbReference type="PANTHER" id="PTHR35333">
    <property type="entry name" value="BETA-LACTAMASE"/>
    <property type="match status" value="1"/>
</dbReference>
<reference evidence="5 9" key="1">
    <citation type="submission" date="2015-09" db="EMBL/GenBank/DDBJ databases">
        <authorList>
            <consortium name="Pathogen Informatics"/>
        </authorList>
    </citation>
    <scope>NUCLEOTIDE SEQUENCE [LARGE SCALE GENOMIC DNA]</scope>
    <source>
        <strain evidence="5 9">2789STDY5834880</strain>
    </source>
</reference>
<sequence length="296" mass="33296">MRSFIVFLCFIPVLLFSCRSVSLETQLKEAIKDKKAEIGIAVIIDEKDTVTVNNDIHYPLMSVFKFHQALALADYMAKRNQSLDTLLRIEKSDLKPDTYSPLRDKYPQGGIEMSIADLLRYTLQQSDNNACDILFDYQGGPDAVNRYIHSLGIRDCAIVGTETAMHEDLDLCYQNWSTPLAAAELMEIFRREPLFAQEYKDFIYQTMVECKTGQDRLVAPLADKGVVIGHKTGTGDLNAKGQQIGCNDIGFVLLPDGRTYSIAVFVKDSEESFAENSKIIADISRIVYEYAMQSAK</sequence>
<dbReference type="Proteomes" id="UP000095657">
    <property type="component" value="Unassembled WGS sequence"/>
</dbReference>
<gene>
    <name evidence="5" type="primary">per1_1</name>
    <name evidence="6" type="synonym">bla</name>
    <name evidence="7" type="ORF">DW190_03035</name>
    <name evidence="6" type="ORF">DXA49_21830</name>
    <name evidence="5" type="ORF">ERS852494_00727</name>
    <name evidence="8" type="ORF">NXW23_09250</name>
</gene>
<dbReference type="PROSITE" id="PS51257">
    <property type="entry name" value="PROKAR_LIPOPROTEIN"/>
    <property type="match status" value="1"/>
</dbReference>
<evidence type="ECO:0000256" key="1">
    <source>
        <dbReference type="ARBA" id="ARBA00001526"/>
    </source>
</evidence>
<dbReference type="AlphaFoldDB" id="A0A174I1I3"/>
<dbReference type="PANTHER" id="PTHR35333:SF3">
    <property type="entry name" value="BETA-LACTAMASE-TYPE TRANSPEPTIDASE FOLD CONTAINING PROTEIN"/>
    <property type="match status" value="1"/>
</dbReference>
<dbReference type="InterPro" id="IPR012338">
    <property type="entry name" value="Beta-lactam/transpept-like"/>
</dbReference>
<evidence type="ECO:0000313" key="9">
    <source>
        <dbReference type="Proteomes" id="UP000095657"/>
    </source>
</evidence>
<dbReference type="NCBIfam" id="NF012099">
    <property type="entry name" value="SubclassA2"/>
    <property type="match status" value="1"/>
</dbReference>
<dbReference type="GO" id="GO:0008800">
    <property type="term" value="F:beta-lactamase activity"/>
    <property type="evidence" value="ECO:0007669"/>
    <property type="project" value="UniProtKB-EC"/>
</dbReference>
<evidence type="ECO:0000313" key="5">
    <source>
        <dbReference type="EMBL" id="CUO78915.1"/>
    </source>
</evidence>
<dbReference type="Pfam" id="PF13354">
    <property type="entry name" value="Beta-lactamase2"/>
    <property type="match status" value="1"/>
</dbReference>
<evidence type="ECO:0000313" key="11">
    <source>
        <dbReference type="Proteomes" id="UP000284431"/>
    </source>
</evidence>
<dbReference type="EMBL" id="QRKD01000001">
    <property type="protein sequence ID" value="RHH95219.1"/>
    <property type="molecule type" value="Genomic_DNA"/>
</dbReference>
<dbReference type="Proteomes" id="UP000283512">
    <property type="component" value="Unassembled WGS sequence"/>
</dbReference>
<dbReference type="RefSeq" id="WP_055170259.1">
    <property type="nucleotide sequence ID" value="NZ_CAXSLD010000016.1"/>
</dbReference>
<name>A0A174I1I3_9BACE</name>
<dbReference type="EMBL" id="CP103166">
    <property type="protein sequence ID" value="UVQ98471.1"/>
    <property type="molecule type" value="Genomic_DNA"/>
</dbReference>
<dbReference type="InterPro" id="IPR000871">
    <property type="entry name" value="Beta-lactam_class-A"/>
</dbReference>
<dbReference type="STRING" id="47678.ERS852494_00727"/>
<reference evidence="10 11" key="2">
    <citation type="submission" date="2018-08" db="EMBL/GenBank/DDBJ databases">
        <title>A genome reference for cultivated species of the human gut microbiota.</title>
        <authorList>
            <person name="Zou Y."/>
            <person name="Xue W."/>
            <person name="Luo G."/>
        </authorList>
    </citation>
    <scope>NUCLEOTIDE SEQUENCE [LARGE SCALE GENOMIC DNA]</scope>
    <source>
        <strain evidence="7 10">AM16-49B</strain>
        <strain evidence="6 11">OF02-6LB</strain>
    </source>
</reference>
<accession>A0A174I1I3</accession>
<evidence type="ECO:0000256" key="2">
    <source>
        <dbReference type="ARBA" id="ARBA00009009"/>
    </source>
</evidence>
<comment type="catalytic activity">
    <reaction evidence="1">
        <text>a beta-lactam + H2O = a substituted beta-amino acid</text>
        <dbReference type="Rhea" id="RHEA:20401"/>
        <dbReference type="ChEBI" id="CHEBI:15377"/>
        <dbReference type="ChEBI" id="CHEBI:35627"/>
        <dbReference type="ChEBI" id="CHEBI:140347"/>
        <dbReference type="EC" id="3.5.2.6"/>
    </reaction>
</comment>
<organism evidence="5 9">
    <name type="scientific">Bacteroides caccae</name>
    <dbReference type="NCBI Taxonomy" id="47678"/>
    <lineage>
        <taxon>Bacteria</taxon>
        <taxon>Pseudomonadati</taxon>
        <taxon>Bacteroidota</taxon>
        <taxon>Bacteroidia</taxon>
        <taxon>Bacteroidales</taxon>
        <taxon>Bacteroidaceae</taxon>
        <taxon>Bacteroides</taxon>
    </lineage>
</organism>
<dbReference type="SUPFAM" id="SSF56601">
    <property type="entry name" value="beta-lactamase/transpeptidase-like"/>
    <property type="match status" value="1"/>
</dbReference>
<dbReference type="NCBIfam" id="NF033103">
    <property type="entry name" value="bla_class_A"/>
    <property type="match status" value="1"/>
</dbReference>
<dbReference type="GO" id="GO:0030655">
    <property type="term" value="P:beta-lactam antibiotic catabolic process"/>
    <property type="evidence" value="ECO:0007669"/>
    <property type="project" value="InterPro"/>
</dbReference>
<dbReference type="EMBL" id="QSCS01000059">
    <property type="protein sequence ID" value="RGY20760.1"/>
    <property type="molecule type" value="Genomic_DNA"/>
</dbReference>
<dbReference type="InterPro" id="IPR045155">
    <property type="entry name" value="Beta-lactam_cat"/>
</dbReference>
<protein>
    <recommendedName>
        <fullName evidence="3">beta-lactamase</fullName>
        <ecNumber evidence="3">3.5.2.6</ecNumber>
    </recommendedName>
</protein>
<evidence type="ECO:0000259" key="4">
    <source>
        <dbReference type="Pfam" id="PF13354"/>
    </source>
</evidence>
<dbReference type="Proteomes" id="UP000284431">
    <property type="component" value="Unassembled WGS sequence"/>
</dbReference>